<evidence type="ECO:0000256" key="1">
    <source>
        <dbReference type="SAM" id="MobiDB-lite"/>
    </source>
</evidence>
<feature type="region of interest" description="Disordered" evidence="1">
    <location>
        <begin position="1"/>
        <end position="99"/>
    </location>
</feature>
<name>D5ZU63_STRV1</name>
<dbReference type="Proteomes" id="UP000003824">
    <property type="component" value="Unassembled WGS sequence"/>
</dbReference>
<dbReference type="EMBL" id="DS999641">
    <property type="protein sequence ID" value="EFE64897.2"/>
    <property type="molecule type" value="Genomic_DNA"/>
</dbReference>
<protein>
    <submittedName>
        <fullName evidence="2">Predicted protein</fullName>
    </submittedName>
</protein>
<gene>
    <name evidence="2" type="ORF">SSFG_00151</name>
</gene>
<reference evidence="3" key="1">
    <citation type="submission" date="2008-12" db="EMBL/GenBank/DDBJ databases">
        <title>Annotation of Streptomyces ghanaensis ATCC 14672.</title>
        <authorList>
            <consortium name="The Broad Institute Genome Sequencing Platform"/>
            <consortium name="Broad Institute Microbial Sequencing Center"/>
            <person name="Fischbach M."/>
            <person name="Ward D."/>
            <person name="Young S."/>
            <person name="Kodira C.D."/>
            <person name="Zeng Q."/>
            <person name="Koehrsen M."/>
            <person name="Godfrey P."/>
            <person name="Alvarado L."/>
            <person name="Berlin A.M."/>
            <person name="Borenstein D."/>
            <person name="Chen Z."/>
            <person name="Engels R."/>
            <person name="Freedman E."/>
            <person name="Gellesch M."/>
            <person name="Goldberg J."/>
            <person name="Griggs A."/>
            <person name="Gujja S."/>
            <person name="Heiman D.I."/>
            <person name="Hepburn T.A."/>
            <person name="Howarth C."/>
            <person name="Jen D."/>
            <person name="Larson L."/>
            <person name="Lewis B."/>
            <person name="Mehta T."/>
            <person name="Park D."/>
            <person name="Pearson M."/>
            <person name="Roberts A."/>
            <person name="Saif S."/>
            <person name="Shea T.D."/>
            <person name="Shenoy N."/>
            <person name="Sisk P."/>
            <person name="Stolte C."/>
            <person name="Sykes S.N."/>
            <person name="Walk T."/>
            <person name="White J."/>
            <person name="Yandava C."/>
            <person name="Straight P."/>
            <person name="Clardy J."/>
            <person name="Hung D."/>
            <person name="Kolter R."/>
            <person name="Mekalanos J."/>
            <person name="Walker S."/>
            <person name="Walsh C.T."/>
            <person name="Wieland B.L.C."/>
            <person name="Ilzarbe M."/>
            <person name="Galagan J."/>
            <person name="Nusbaum C."/>
            <person name="Birren B."/>
        </authorList>
    </citation>
    <scope>NUCLEOTIDE SEQUENCE [LARGE SCALE GENOMIC DNA]</scope>
    <source>
        <strain evidence="3">ATCC 14672 / DSM 40746 / JCM 4963 / KCTC 9882 / NRRL B-12104 / FH 1290</strain>
    </source>
</reference>
<dbReference type="AlphaFoldDB" id="D5ZU63"/>
<evidence type="ECO:0000313" key="3">
    <source>
        <dbReference type="Proteomes" id="UP000003824"/>
    </source>
</evidence>
<feature type="compositionally biased region" description="Basic and acidic residues" evidence="1">
    <location>
        <begin position="86"/>
        <end position="99"/>
    </location>
</feature>
<organism evidence="2 3">
    <name type="scientific">Streptomyces viridosporus (strain ATCC 14672 / DSM 40746 / JCM 4963 / KCTC 9882 / NRRL B-12104 / FH 1290)</name>
    <name type="common">Streptomyces ghanaensis</name>
    <dbReference type="NCBI Taxonomy" id="566461"/>
    <lineage>
        <taxon>Bacteria</taxon>
        <taxon>Bacillati</taxon>
        <taxon>Actinomycetota</taxon>
        <taxon>Actinomycetes</taxon>
        <taxon>Kitasatosporales</taxon>
        <taxon>Streptomycetaceae</taxon>
        <taxon>Streptomyces</taxon>
    </lineage>
</organism>
<proteinExistence type="predicted"/>
<accession>D5ZU63</accession>
<evidence type="ECO:0000313" key="2">
    <source>
        <dbReference type="EMBL" id="EFE64897.2"/>
    </source>
</evidence>
<sequence>MSGPSGATDGRGPRTWGTYCGTSGRRSGGTGSHHGNEPAGQDTGGGCRKEATRSPITLHGADPATVHLAVSARPADPVGDGAGAPREPDRRRPPRRRADLAVFQEAPVYSRLLELLTK</sequence>